<proteinExistence type="predicted"/>
<dbReference type="EMBL" id="JAUUTY010000007">
    <property type="protein sequence ID" value="KAK1612777.1"/>
    <property type="molecule type" value="Genomic_DNA"/>
</dbReference>
<dbReference type="InterPro" id="IPR001810">
    <property type="entry name" value="F-box_dom"/>
</dbReference>
<dbReference type="PANTHER" id="PTHR31672">
    <property type="entry name" value="BNACNNG10540D PROTEIN"/>
    <property type="match status" value="1"/>
</dbReference>
<dbReference type="InterPro" id="IPR017451">
    <property type="entry name" value="F-box-assoc_interact_dom"/>
</dbReference>
<feature type="domain" description="F-box" evidence="1">
    <location>
        <begin position="11"/>
        <end position="51"/>
    </location>
</feature>
<reference evidence="2" key="1">
    <citation type="submission" date="2023-07" db="EMBL/GenBank/DDBJ databases">
        <title>A chromosome-level genome assembly of Lolium multiflorum.</title>
        <authorList>
            <person name="Chen Y."/>
            <person name="Copetti D."/>
            <person name="Kolliker R."/>
            <person name="Studer B."/>
        </authorList>
    </citation>
    <scope>NUCLEOTIDE SEQUENCE</scope>
    <source>
        <strain evidence="2">02402/16</strain>
        <tissue evidence="2">Leaf</tissue>
    </source>
</reference>
<dbReference type="InterPro" id="IPR036047">
    <property type="entry name" value="F-box-like_dom_sf"/>
</dbReference>
<sequence>MAKGGATALWLSGDAIFDILSWTPVRSACRFRCVSKEWLALISDPVFIAKHKSRAAPEPCLVASFSEGRADSGLRVTDMKGNVLRVIRGLHLFPMVQSSLDNLVSVSSYDFATRVVDVVTGKVLLTIPQPSTQPCCRAFIVVLGRAAVSGSCKVVRLIEHPVSEYGGRLKQTCEVLTLEDSAEWRQAEPPPSLVSVGRFRDGSYATINGNVHFLSSNMYGAPADRVLCFNLESEEWTKSIEGPLTAEPELWKKTGKISIGKFKDALCMIQPEVRWTNHPCANIWLLVNPDISIWVKRYVIPMASPSDGIEPLWVMPDGVKLLLCYYSIKRSPVKVYDPCSGTFTDAMKMPKHVFGRIGLCNLHLDRFVALSDPSNNGSHGLINV</sequence>
<dbReference type="SMART" id="SM00256">
    <property type="entry name" value="FBOX"/>
    <property type="match status" value="1"/>
</dbReference>
<accession>A0AAD8R2T5</accession>
<dbReference type="PANTHER" id="PTHR31672:SF13">
    <property type="entry name" value="F-BOX PROTEIN CPR30-LIKE"/>
    <property type="match status" value="1"/>
</dbReference>
<name>A0AAD8R2T5_LOLMU</name>
<dbReference type="InterPro" id="IPR050796">
    <property type="entry name" value="SCF_F-box_component"/>
</dbReference>
<dbReference type="SUPFAM" id="SSF50965">
    <property type="entry name" value="Galactose oxidase, central domain"/>
    <property type="match status" value="1"/>
</dbReference>
<dbReference type="Proteomes" id="UP001231189">
    <property type="component" value="Unassembled WGS sequence"/>
</dbReference>
<keyword evidence="3" id="KW-1185">Reference proteome</keyword>
<organism evidence="2 3">
    <name type="scientific">Lolium multiflorum</name>
    <name type="common">Italian ryegrass</name>
    <name type="synonym">Lolium perenne subsp. multiflorum</name>
    <dbReference type="NCBI Taxonomy" id="4521"/>
    <lineage>
        <taxon>Eukaryota</taxon>
        <taxon>Viridiplantae</taxon>
        <taxon>Streptophyta</taxon>
        <taxon>Embryophyta</taxon>
        <taxon>Tracheophyta</taxon>
        <taxon>Spermatophyta</taxon>
        <taxon>Magnoliopsida</taxon>
        <taxon>Liliopsida</taxon>
        <taxon>Poales</taxon>
        <taxon>Poaceae</taxon>
        <taxon>BOP clade</taxon>
        <taxon>Pooideae</taxon>
        <taxon>Poodae</taxon>
        <taxon>Poeae</taxon>
        <taxon>Poeae Chloroplast Group 2 (Poeae type)</taxon>
        <taxon>Loliodinae</taxon>
        <taxon>Loliinae</taxon>
        <taxon>Lolium</taxon>
    </lineage>
</organism>
<dbReference type="NCBIfam" id="TIGR01640">
    <property type="entry name" value="F_box_assoc_1"/>
    <property type="match status" value="1"/>
</dbReference>
<evidence type="ECO:0000313" key="3">
    <source>
        <dbReference type="Proteomes" id="UP001231189"/>
    </source>
</evidence>
<gene>
    <name evidence="2" type="ORF">QYE76_036450</name>
</gene>
<dbReference type="AlphaFoldDB" id="A0AAD8R2T5"/>
<dbReference type="InterPro" id="IPR011043">
    <property type="entry name" value="Gal_Oxase/kelch_b-propeller"/>
</dbReference>
<evidence type="ECO:0000259" key="1">
    <source>
        <dbReference type="SMART" id="SM00256"/>
    </source>
</evidence>
<evidence type="ECO:0000313" key="2">
    <source>
        <dbReference type="EMBL" id="KAK1612777.1"/>
    </source>
</evidence>
<comment type="caution">
    <text evidence="2">The sequence shown here is derived from an EMBL/GenBank/DDBJ whole genome shotgun (WGS) entry which is preliminary data.</text>
</comment>
<protein>
    <recommendedName>
        <fullName evidence="1">F-box domain-containing protein</fullName>
    </recommendedName>
</protein>
<dbReference type="Pfam" id="PF00646">
    <property type="entry name" value="F-box"/>
    <property type="match status" value="1"/>
</dbReference>
<dbReference type="SUPFAM" id="SSF81383">
    <property type="entry name" value="F-box domain"/>
    <property type="match status" value="1"/>
</dbReference>